<dbReference type="PANTHER" id="PTHR13774">
    <property type="entry name" value="PHENAZINE BIOSYNTHESIS PROTEIN"/>
    <property type="match status" value="1"/>
</dbReference>
<gene>
    <name evidence="3" type="ORF">H9X80_01270</name>
</gene>
<proteinExistence type="inferred from homology"/>
<keyword evidence="4" id="KW-1185">Reference proteome</keyword>
<dbReference type="Proteomes" id="UP000712527">
    <property type="component" value="Unassembled WGS sequence"/>
</dbReference>
<accession>A0ABS2EZN6</accession>
<organism evidence="3 4">
    <name type="scientific">Olsenella profusa</name>
    <dbReference type="NCBI Taxonomy" id="138595"/>
    <lineage>
        <taxon>Bacteria</taxon>
        <taxon>Bacillati</taxon>
        <taxon>Actinomycetota</taxon>
        <taxon>Coriobacteriia</taxon>
        <taxon>Coriobacteriales</taxon>
        <taxon>Atopobiaceae</taxon>
        <taxon>Olsenella</taxon>
    </lineage>
</organism>
<dbReference type="PIRSF" id="PIRSF016184">
    <property type="entry name" value="PhzC_PhzF"/>
    <property type="match status" value="1"/>
</dbReference>
<comment type="similarity">
    <text evidence="1">Belongs to the PhzF family.</text>
</comment>
<sequence>MRLRYWVVDAFAERPLTGNPAGVCVLGDWLDDGLMCAIAAENRLSETAFCVRRDDGTYDLRWFTPRAEIDLCGHATFGTAYVLFRTGEKNADEIVFHAPMAGHRLVCRRVGDRTEMDFPRIVPTPAPPELAGPVAAACGAEPTELLVTERDVVAVFADEATVRDLRPDTAAVERLEHGLSLYVTAPAAGYDYVARAFWPKLGIPEDPVCGSMQSALVPYWSGRLGRAELTCFEPSERTGTVWCRDCGDSVRISGHGALYLEGTIEVG</sequence>
<protein>
    <submittedName>
        <fullName evidence="3">PhzF family phenazine biosynthesis protein</fullName>
    </submittedName>
</protein>
<dbReference type="InterPro" id="IPR003719">
    <property type="entry name" value="Phenazine_PhzF-like"/>
</dbReference>
<evidence type="ECO:0000256" key="2">
    <source>
        <dbReference type="ARBA" id="ARBA00023235"/>
    </source>
</evidence>
<dbReference type="NCBIfam" id="TIGR00654">
    <property type="entry name" value="PhzF_family"/>
    <property type="match status" value="1"/>
</dbReference>
<keyword evidence="2" id="KW-0413">Isomerase</keyword>
<name>A0ABS2EZN6_9ACTN</name>
<dbReference type="RefSeq" id="WP_204792549.1">
    <property type="nucleotide sequence ID" value="NZ_JACSNQ010000002.1"/>
</dbReference>
<comment type="caution">
    <text evidence="3">The sequence shown here is derived from an EMBL/GenBank/DDBJ whole genome shotgun (WGS) entry which is preliminary data.</text>
</comment>
<dbReference type="SUPFAM" id="SSF54506">
    <property type="entry name" value="Diaminopimelate epimerase-like"/>
    <property type="match status" value="1"/>
</dbReference>
<dbReference type="PANTHER" id="PTHR13774:SF17">
    <property type="entry name" value="PHENAZINE BIOSYNTHESIS-LIKE DOMAIN-CONTAINING PROTEIN"/>
    <property type="match status" value="1"/>
</dbReference>
<evidence type="ECO:0000313" key="3">
    <source>
        <dbReference type="EMBL" id="MBM6774186.1"/>
    </source>
</evidence>
<dbReference type="Gene3D" id="3.10.310.10">
    <property type="entry name" value="Diaminopimelate Epimerase, Chain A, domain 1"/>
    <property type="match status" value="2"/>
</dbReference>
<evidence type="ECO:0000313" key="4">
    <source>
        <dbReference type="Proteomes" id="UP000712527"/>
    </source>
</evidence>
<dbReference type="Pfam" id="PF02567">
    <property type="entry name" value="PhzC-PhzF"/>
    <property type="match status" value="1"/>
</dbReference>
<evidence type="ECO:0000256" key="1">
    <source>
        <dbReference type="ARBA" id="ARBA00008270"/>
    </source>
</evidence>
<reference evidence="3 4" key="1">
    <citation type="journal article" date="2021" name="Sci. Rep.">
        <title>The distribution of antibiotic resistance genes in chicken gut microbiota commensals.</title>
        <authorList>
            <person name="Juricova H."/>
            <person name="Matiasovicova J."/>
            <person name="Kubasova T."/>
            <person name="Cejkova D."/>
            <person name="Rychlik I."/>
        </authorList>
    </citation>
    <scope>NUCLEOTIDE SEQUENCE [LARGE SCALE GENOMIC DNA]</scope>
    <source>
        <strain evidence="3 4">An794</strain>
    </source>
</reference>
<dbReference type="EMBL" id="JACSNQ010000002">
    <property type="protein sequence ID" value="MBM6774186.1"/>
    <property type="molecule type" value="Genomic_DNA"/>
</dbReference>